<feature type="domain" description="Terpene synthase N-terminal" evidence="5">
    <location>
        <begin position="230"/>
        <end position="407"/>
    </location>
</feature>
<dbReference type="PANTHER" id="PTHR31739:SF25">
    <property type="entry name" value="(E,E)-GERANYLLINALOOL SYNTHASE"/>
    <property type="match status" value="1"/>
</dbReference>
<dbReference type="Gene3D" id="1.50.10.160">
    <property type="match status" value="1"/>
</dbReference>
<keyword evidence="4" id="KW-0456">Lyase</keyword>
<evidence type="ECO:0000313" key="8">
    <source>
        <dbReference type="EMBL" id="CAA7029671.1"/>
    </source>
</evidence>
<dbReference type="Proteomes" id="UP000467841">
    <property type="component" value="Unassembled WGS sequence"/>
</dbReference>
<dbReference type="Pfam" id="PF03936">
    <property type="entry name" value="Terpene_synth_C"/>
    <property type="match status" value="1"/>
</dbReference>
<proteinExistence type="predicted"/>
<name>A0A6D2HIN9_9BRAS</name>
<dbReference type="OrthoDB" id="2343925at2759"/>
<dbReference type="InterPro" id="IPR001906">
    <property type="entry name" value="Terpene_synth_N"/>
</dbReference>
<comment type="cofactor">
    <cofactor evidence="1">
        <name>Mg(2+)</name>
        <dbReference type="ChEBI" id="CHEBI:18420"/>
    </cofactor>
</comment>
<evidence type="ECO:0000256" key="3">
    <source>
        <dbReference type="ARBA" id="ARBA00022842"/>
    </source>
</evidence>
<dbReference type="Pfam" id="PF01397">
    <property type="entry name" value="Terpene_synth"/>
    <property type="match status" value="1"/>
</dbReference>
<dbReference type="EMBL" id="CACVBM020001085">
    <property type="protein sequence ID" value="CAA7029671.1"/>
    <property type="molecule type" value="Genomic_DNA"/>
</dbReference>
<gene>
    <name evidence="8" type="ORF">MERR_LOCUS16906</name>
    <name evidence="7" type="ORF">MERR_LOCUS2403</name>
</gene>
<dbReference type="FunFam" id="1.10.600.10:FF:000036">
    <property type="entry name" value="cis-abienol synthase, chloroplastic"/>
    <property type="match status" value="1"/>
</dbReference>
<reference evidence="7 9" key="1">
    <citation type="submission" date="2020-01" db="EMBL/GenBank/DDBJ databases">
        <authorList>
            <person name="Mishra B."/>
        </authorList>
    </citation>
    <scope>NUCLEOTIDE SEQUENCE [LARGE SCALE GENOMIC DNA]</scope>
</reference>
<dbReference type="Gene3D" id="1.50.10.130">
    <property type="entry name" value="Terpene synthase, N-terminal domain"/>
    <property type="match status" value="1"/>
</dbReference>
<dbReference type="FunFam" id="1.50.10.130:FF:000002">
    <property type="entry name" value="Ent-copalyl diphosphate synthase, chloroplastic"/>
    <property type="match status" value="1"/>
</dbReference>
<keyword evidence="3" id="KW-0460">Magnesium</keyword>
<dbReference type="Gene3D" id="1.10.600.10">
    <property type="entry name" value="Farnesyl Diphosphate Synthase"/>
    <property type="match status" value="1"/>
</dbReference>
<evidence type="ECO:0008006" key="10">
    <source>
        <dbReference type="Google" id="ProtNLM"/>
    </source>
</evidence>
<evidence type="ECO:0000313" key="9">
    <source>
        <dbReference type="Proteomes" id="UP000467841"/>
    </source>
</evidence>
<organism evidence="7 9">
    <name type="scientific">Microthlaspi erraticum</name>
    <dbReference type="NCBI Taxonomy" id="1685480"/>
    <lineage>
        <taxon>Eukaryota</taxon>
        <taxon>Viridiplantae</taxon>
        <taxon>Streptophyta</taxon>
        <taxon>Embryophyta</taxon>
        <taxon>Tracheophyta</taxon>
        <taxon>Spermatophyta</taxon>
        <taxon>Magnoliopsida</taxon>
        <taxon>eudicotyledons</taxon>
        <taxon>Gunneridae</taxon>
        <taxon>Pentapetalae</taxon>
        <taxon>rosids</taxon>
        <taxon>malvids</taxon>
        <taxon>Brassicales</taxon>
        <taxon>Brassicaceae</taxon>
        <taxon>Coluteocarpeae</taxon>
        <taxon>Microthlaspi</taxon>
    </lineage>
</organism>
<dbReference type="InterPro" id="IPR036965">
    <property type="entry name" value="Terpene_synth_N_sf"/>
</dbReference>
<dbReference type="InterPro" id="IPR008930">
    <property type="entry name" value="Terpenoid_cyclase/PrenylTrfase"/>
</dbReference>
<keyword evidence="2" id="KW-0479">Metal-binding</keyword>
<dbReference type="GO" id="GO:0010333">
    <property type="term" value="F:terpene synthase activity"/>
    <property type="evidence" value="ECO:0007669"/>
    <property type="project" value="InterPro"/>
</dbReference>
<dbReference type="EMBL" id="CACVBM020000150">
    <property type="protein sequence ID" value="CAA7015168.1"/>
    <property type="molecule type" value="Genomic_DNA"/>
</dbReference>
<dbReference type="SUPFAM" id="SSF48576">
    <property type="entry name" value="Terpenoid synthases"/>
    <property type="match status" value="1"/>
</dbReference>
<dbReference type="SUPFAM" id="SSF48239">
    <property type="entry name" value="Terpenoid cyclases/Protein prenyltransferases"/>
    <property type="match status" value="2"/>
</dbReference>
<dbReference type="InterPro" id="IPR050148">
    <property type="entry name" value="Terpene_synthase-like"/>
</dbReference>
<dbReference type="SFLD" id="SFLDG01014">
    <property type="entry name" value="Terpene_Cyclase_Like_1_N-term"/>
    <property type="match status" value="1"/>
</dbReference>
<dbReference type="AlphaFoldDB" id="A0A6D2HIN9"/>
<evidence type="ECO:0000259" key="6">
    <source>
        <dbReference type="Pfam" id="PF03936"/>
    </source>
</evidence>
<evidence type="ECO:0000259" key="5">
    <source>
        <dbReference type="Pfam" id="PF01397"/>
    </source>
</evidence>
<evidence type="ECO:0000256" key="4">
    <source>
        <dbReference type="ARBA" id="ARBA00023239"/>
    </source>
</evidence>
<evidence type="ECO:0000256" key="1">
    <source>
        <dbReference type="ARBA" id="ARBA00001946"/>
    </source>
</evidence>
<evidence type="ECO:0000256" key="2">
    <source>
        <dbReference type="ARBA" id="ARBA00022723"/>
    </source>
</evidence>
<sequence length="864" mass="99730">MKLPCSSSSDDLHALVNEIKRDVQLSNINHDPYSFVSPSAYDTAWLAMIEEDDNVGDDELKPMFQGCLDWIMCNQNAGEGFWGNSSGYTTAGDEDEEDMHTLTSTLACVAALHKWNMGCLHLHKGKRFIERRTEMIIGKYINEEGFYPRWFVIKFIGTLELAQQLGLHFVFSSRCIEMIQEIYYQRQEILKRENLVDGCNHKPVLAYLEVLPSTLYVKNLKDIIIKTLDRNDGSLFHSPSATASAFMLTRNTKCLAYLKNLVQRCPHGVPQKYPLNEELIKLSMVNIIENIGLGEFFTREIEHVLQQVYRSYEAEDVERLPISDQLHKDSLAFRMLRMHGHDVSPRSFCWFMNDIETRNHLERNLDSSVPVILSVYRATDLMFPGEHDLEDAREYTRKLLERSRSIDEKMIKHELSTPWIARLKHLDHRMWIEDKNSYVLSIGKASFLRLHSSYSNKLTHLAAKNFEFRQAIYRRGLEELTMWVKKWGLNDIGFGREKTTYCYFATATSLPFETAVKVGKLAAKSAILITVADDFFDEEGSLDDLKVLTQAVLRWEGEELKGYGKIIFRALDDIVKETAETCRKQHGIDVTDHLRNIWGETFESWLREAEWSKKGHTPSMEEYLRNGMISIATHTLALSISCLMEPCFPQQKLKPGCYDNITSLLMIIPRLLNDLQSYQKEQEQGKSNSVLLHTKNHSGVEIEDSIAHIEKIIESKRKEFLEHVLVEGLSDLSKPCKEIYMACCRVFEMFFNKKNRYDSDTEMIQDIKKALYDPVNVNKLSEIEPIPLMGHGDEFLMLPMLLNLSPNILEIKRKDQYGAVKTSMCLRRSFHAHKRVIASQPLKIVASQRKSVAMMPTMLSPCFY</sequence>
<feature type="domain" description="Terpene synthase metal-binding" evidence="6">
    <location>
        <begin position="485"/>
        <end position="719"/>
    </location>
</feature>
<keyword evidence="9" id="KW-1185">Reference proteome</keyword>
<dbReference type="InterPro" id="IPR005630">
    <property type="entry name" value="Terpene_synthase_metal-bd"/>
</dbReference>
<evidence type="ECO:0000313" key="7">
    <source>
        <dbReference type="EMBL" id="CAA7015168.1"/>
    </source>
</evidence>
<accession>A0A6D2HIN9</accession>
<dbReference type="InterPro" id="IPR008949">
    <property type="entry name" value="Isoprenoid_synthase_dom_sf"/>
</dbReference>
<dbReference type="PANTHER" id="PTHR31739">
    <property type="entry name" value="ENT-COPALYL DIPHOSPHATE SYNTHASE, CHLOROPLASTIC"/>
    <property type="match status" value="1"/>
</dbReference>
<protein>
    <recommendedName>
        <fullName evidence="10">(+)-delta-cadinene synthase</fullName>
    </recommendedName>
</protein>
<dbReference type="GO" id="GO:0016102">
    <property type="term" value="P:diterpenoid biosynthetic process"/>
    <property type="evidence" value="ECO:0007669"/>
    <property type="project" value="TreeGrafter"/>
</dbReference>
<dbReference type="GO" id="GO:0000287">
    <property type="term" value="F:magnesium ion binding"/>
    <property type="evidence" value="ECO:0007669"/>
    <property type="project" value="InterPro"/>
</dbReference>